<organism evidence="1 2">
    <name type="scientific">Amycolatopsis samaneae</name>
    <dbReference type="NCBI Taxonomy" id="664691"/>
    <lineage>
        <taxon>Bacteria</taxon>
        <taxon>Bacillati</taxon>
        <taxon>Actinomycetota</taxon>
        <taxon>Actinomycetes</taxon>
        <taxon>Pseudonocardiales</taxon>
        <taxon>Pseudonocardiaceae</taxon>
        <taxon>Amycolatopsis</taxon>
    </lineage>
</organism>
<comment type="caution">
    <text evidence="1">The sequence shown here is derived from an EMBL/GenBank/DDBJ whole genome shotgun (WGS) entry which is preliminary data.</text>
</comment>
<keyword evidence="2" id="KW-1185">Reference proteome</keyword>
<name>A0ABW5GQ16_9PSEU</name>
<reference evidence="2" key="1">
    <citation type="journal article" date="2019" name="Int. J. Syst. Evol. Microbiol.">
        <title>The Global Catalogue of Microorganisms (GCM) 10K type strain sequencing project: providing services to taxonomists for standard genome sequencing and annotation.</title>
        <authorList>
            <consortium name="The Broad Institute Genomics Platform"/>
            <consortium name="The Broad Institute Genome Sequencing Center for Infectious Disease"/>
            <person name="Wu L."/>
            <person name="Ma J."/>
        </authorList>
    </citation>
    <scope>NUCLEOTIDE SEQUENCE [LARGE SCALE GENOMIC DNA]</scope>
    <source>
        <strain evidence="2">CGMCC 4.7643</strain>
    </source>
</reference>
<proteinExistence type="predicted"/>
<gene>
    <name evidence="1" type="ORF">ACFSYJ_30065</name>
</gene>
<accession>A0ABW5GQ16</accession>
<dbReference type="InterPro" id="IPR043758">
    <property type="entry name" value="DUF5703"/>
</dbReference>
<dbReference type="Pfam" id="PF18963">
    <property type="entry name" value="DUF5703"/>
    <property type="match status" value="1"/>
</dbReference>
<sequence length="75" mass="8503">MTTVDEAVVEGDWEYRRLRLPPGVSRRAAATQLSIHAEFAGWELSNVRLYADGSRRIWLRRKRQPALAGLPGLIT</sequence>
<protein>
    <submittedName>
        <fullName evidence="1">DUF5703 family protein</fullName>
    </submittedName>
</protein>
<dbReference type="EMBL" id="JBHUKU010000020">
    <property type="protein sequence ID" value="MFD2462889.1"/>
    <property type="molecule type" value="Genomic_DNA"/>
</dbReference>
<dbReference type="Proteomes" id="UP001597419">
    <property type="component" value="Unassembled WGS sequence"/>
</dbReference>
<dbReference type="RefSeq" id="WP_345393031.1">
    <property type="nucleotide sequence ID" value="NZ_BAABHG010000005.1"/>
</dbReference>
<evidence type="ECO:0000313" key="2">
    <source>
        <dbReference type="Proteomes" id="UP001597419"/>
    </source>
</evidence>
<evidence type="ECO:0000313" key="1">
    <source>
        <dbReference type="EMBL" id="MFD2462889.1"/>
    </source>
</evidence>